<keyword evidence="5" id="KW-1185">Reference proteome</keyword>
<sequence>MERDRRGNAEAFPQAPSQQEWEAMSVEEREQVVASLPGEVTWDEMAMPEGDRHLQAKVSALDVLRGHFNRHRRHKLYLGAELPVYYPDERRFAPDLLAVRDVERHERDKWVVSAEGKGLDWVMEVHVGGDRKKDAEYNVRRYARLGIPEYFIYDRKKERLVAYRLPESGPRKYEAIPLVRGRYRSEQLGLDLQVEEGRLRFWAGRRPLLESDERIAGLKREARQLRRRAAEEARRVAEEARRREAAERQLAKLRTELKRLRTRGA</sequence>
<accession>A0ABX9JZE6</accession>
<dbReference type="PANTHER" id="PTHR33352">
    <property type="entry name" value="SLR1095 PROTEIN"/>
    <property type="match status" value="1"/>
</dbReference>
<evidence type="ECO:0000313" key="4">
    <source>
        <dbReference type="EMBL" id="REG29837.1"/>
    </source>
</evidence>
<dbReference type="Proteomes" id="UP000256345">
    <property type="component" value="Unassembled WGS sequence"/>
</dbReference>
<protein>
    <submittedName>
        <fullName evidence="4">Uma2 family endonuclease</fullName>
    </submittedName>
</protein>
<evidence type="ECO:0000256" key="2">
    <source>
        <dbReference type="SAM" id="MobiDB-lite"/>
    </source>
</evidence>
<evidence type="ECO:0000256" key="1">
    <source>
        <dbReference type="SAM" id="Coils"/>
    </source>
</evidence>
<feature type="region of interest" description="Disordered" evidence="2">
    <location>
        <begin position="1"/>
        <end position="24"/>
    </location>
</feature>
<organism evidence="4 5">
    <name type="scientific">Archangium gephyra</name>
    <dbReference type="NCBI Taxonomy" id="48"/>
    <lineage>
        <taxon>Bacteria</taxon>
        <taxon>Pseudomonadati</taxon>
        <taxon>Myxococcota</taxon>
        <taxon>Myxococcia</taxon>
        <taxon>Myxococcales</taxon>
        <taxon>Cystobacterineae</taxon>
        <taxon>Archangiaceae</taxon>
        <taxon>Archangium</taxon>
    </lineage>
</organism>
<evidence type="ECO:0000313" key="5">
    <source>
        <dbReference type="Proteomes" id="UP000256345"/>
    </source>
</evidence>
<dbReference type="GO" id="GO:0004519">
    <property type="term" value="F:endonuclease activity"/>
    <property type="evidence" value="ECO:0007669"/>
    <property type="project" value="UniProtKB-KW"/>
</dbReference>
<keyword evidence="1" id="KW-0175">Coiled coil</keyword>
<comment type="caution">
    <text evidence="4">The sequence shown here is derived from an EMBL/GenBank/DDBJ whole genome shotgun (WGS) entry which is preliminary data.</text>
</comment>
<dbReference type="InterPro" id="IPR008538">
    <property type="entry name" value="Uma2"/>
</dbReference>
<dbReference type="InterPro" id="IPR011335">
    <property type="entry name" value="Restrct_endonuc-II-like"/>
</dbReference>
<dbReference type="InterPro" id="IPR012296">
    <property type="entry name" value="Nuclease_put_TT1808"/>
</dbReference>
<feature type="coiled-coil region" evidence="1">
    <location>
        <begin position="208"/>
        <end position="263"/>
    </location>
</feature>
<feature type="domain" description="Putative restriction endonuclease" evidence="3">
    <location>
        <begin position="46"/>
        <end position="178"/>
    </location>
</feature>
<proteinExistence type="predicted"/>
<dbReference type="Pfam" id="PF05685">
    <property type="entry name" value="Uma2"/>
    <property type="match status" value="1"/>
</dbReference>
<dbReference type="Gene3D" id="3.90.1570.10">
    <property type="entry name" value="tt1808, chain A"/>
    <property type="match status" value="1"/>
</dbReference>
<dbReference type="PANTHER" id="PTHR33352:SF3">
    <property type="entry name" value="SLR1612 PROTEIN"/>
    <property type="match status" value="1"/>
</dbReference>
<keyword evidence="4" id="KW-0540">Nuclease</keyword>
<keyword evidence="4" id="KW-0378">Hydrolase</keyword>
<dbReference type="EMBL" id="QUMU01000007">
    <property type="protein sequence ID" value="REG29837.1"/>
    <property type="molecule type" value="Genomic_DNA"/>
</dbReference>
<dbReference type="SUPFAM" id="SSF52980">
    <property type="entry name" value="Restriction endonuclease-like"/>
    <property type="match status" value="1"/>
</dbReference>
<reference evidence="4 5" key="1">
    <citation type="submission" date="2018-08" db="EMBL/GenBank/DDBJ databases">
        <title>Genomic Encyclopedia of Archaeal and Bacterial Type Strains, Phase II (KMG-II): from individual species to whole genera.</title>
        <authorList>
            <person name="Goeker M."/>
        </authorList>
    </citation>
    <scope>NUCLEOTIDE SEQUENCE [LARGE SCALE GENOMIC DNA]</scope>
    <source>
        <strain evidence="4 5">DSM 2261</strain>
    </source>
</reference>
<keyword evidence="4" id="KW-0255">Endonuclease</keyword>
<gene>
    <name evidence="4" type="ORF">ATI61_107534</name>
</gene>
<dbReference type="CDD" id="cd06260">
    <property type="entry name" value="DUF820-like"/>
    <property type="match status" value="1"/>
</dbReference>
<dbReference type="RefSeq" id="WP_047860953.1">
    <property type="nucleotide sequence ID" value="NZ_CP011509.1"/>
</dbReference>
<evidence type="ECO:0000259" key="3">
    <source>
        <dbReference type="Pfam" id="PF05685"/>
    </source>
</evidence>
<name>A0ABX9JZE6_9BACT</name>